<dbReference type="AlphaFoldDB" id="A0A1E7FJQ1"/>
<keyword evidence="2" id="KW-1185">Reference proteome</keyword>
<gene>
    <name evidence="1" type="ORF">FRACYDRAFT_236654</name>
</gene>
<name>A0A1E7FJQ1_9STRA</name>
<organism evidence="1 2">
    <name type="scientific">Fragilariopsis cylindrus CCMP1102</name>
    <dbReference type="NCBI Taxonomy" id="635003"/>
    <lineage>
        <taxon>Eukaryota</taxon>
        <taxon>Sar</taxon>
        <taxon>Stramenopiles</taxon>
        <taxon>Ochrophyta</taxon>
        <taxon>Bacillariophyta</taxon>
        <taxon>Bacillariophyceae</taxon>
        <taxon>Bacillariophycidae</taxon>
        <taxon>Bacillariales</taxon>
        <taxon>Bacillariaceae</taxon>
        <taxon>Fragilariopsis</taxon>
    </lineage>
</organism>
<proteinExistence type="predicted"/>
<evidence type="ECO:0000313" key="2">
    <source>
        <dbReference type="Proteomes" id="UP000095751"/>
    </source>
</evidence>
<evidence type="ECO:0000313" key="1">
    <source>
        <dbReference type="EMBL" id="OEU18377.1"/>
    </source>
</evidence>
<dbReference type="KEGG" id="fcy:FRACYDRAFT_236654"/>
<reference evidence="1 2" key="1">
    <citation type="submission" date="2016-09" db="EMBL/GenBank/DDBJ databases">
        <title>Extensive genetic diversity and differential bi-allelic expression allows diatom success in the polar Southern Ocean.</title>
        <authorList>
            <consortium name="DOE Joint Genome Institute"/>
            <person name="Mock T."/>
            <person name="Otillar R.P."/>
            <person name="Strauss J."/>
            <person name="Dupont C."/>
            <person name="Frickenhaus S."/>
            <person name="Maumus F."/>
            <person name="Mcmullan M."/>
            <person name="Sanges R."/>
            <person name="Schmutz J."/>
            <person name="Toseland A."/>
            <person name="Valas R."/>
            <person name="Veluchamy A."/>
            <person name="Ward B.J."/>
            <person name="Allen A."/>
            <person name="Barry K."/>
            <person name="Falciatore A."/>
            <person name="Ferrante M."/>
            <person name="Fortunato A.E."/>
            <person name="Gloeckner G."/>
            <person name="Gruber A."/>
            <person name="Hipkin R."/>
            <person name="Janech M."/>
            <person name="Kroth P."/>
            <person name="Leese F."/>
            <person name="Lindquist E."/>
            <person name="Lyon B.R."/>
            <person name="Martin J."/>
            <person name="Mayer C."/>
            <person name="Parker M."/>
            <person name="Quesneville H."/>
            <person name="Raymond J."/>
            <person name="Uhlig C."/>
            <person name="Valentin K.U."/>
            <person name="Worden A.Z."/>
            <person name="Armbrust E.V."/>
            <person name="Bowler C."/>
            <person name="Green B."/>
            <person name="Moulton V."/>
            <person name="Van Oosterhout C."/>
            <person name="Grigoriev I."/>
        </authorList>
    </citation>
    <scope>NUCLEOTIDE SEQUENCE [LARGE SCALE GENOMIC DNA]</scope>
    <source>
        <strain evidence="1 2">CCMP1102</strain>
    </source>
</reference>
<dbReference type="InParanoid" id="A0A1E7FJQ1"/>
<dbReference type="EMBL" id="KV784356">
    <property type="protein sequence ID" value="OEU18377.1"/>
    <property type="molecule type" value="Genomic_DNA"/>
</dbReference>
<dbReference type="Proteomes" id="UP000095751">
    <property type="component" value="Unassembled WGS sequence"/>
</dbReference>
<sequence length="174" mass="20644">MDFKPKSISESLLLQKYLQGSRILVHQWTNVVWIGKLFGDVRAVKQARHTRRHETGRVAGNHRRGDEFRNDRLHAGLCEGRQDRHRDANAPDNDDDNYYNNWCDHETCRRYLVAREWNFDPAKNGGIATITLPKKVKIKYKYKYSNNKWNFGNPLPKPLQNPLALIQFKNHWYR</sequence>
<protein>
    <submittedName>
        <fullName evidence="1">Uncharacterized protein</fullName>
    </submittedName>
</protein>
<accession>A0A1E7FJQ1</accession>